<dbReference type="AlphaFoldDB" id="A0A0E9U5D1"/>
<proteinExistence type="predicted"/>
<dbReference type="EMBL" id="GBXM01047551">
    <property type="protein sequence ID" value="JAH61026.1"/>
    <property type="molecule type" value="Transcribed_RNA"/>
</dbReference>
<name>A0A0E9U5D1_ANGAN</name>
<protein>
    <submittedName>
        <fullName evidence="2">Uncharacterized protein</fullName>
    </submittedName>
</protein>
<reference evidence="2" key="1">
    <citation type="submission" date="2014-11" db="EMBL/GenBank/DDBJ databases">
        <authorList>
            <person name="Amaro Gonzalez C."/>
        </authorList>
    </citation>
    <scope>NUCLEOTIDE SEQUENCE</scope>
</reference>
<organism evidence="2">
    <name type="scientific">Anguilla anguilla</name>
    <name type="common">European freshwater eel</name>
    <name type="synonym">Muraena anguilla</name>
    <dbReference type="NCBI Taxonomy" id="7936"/>
    <lineage>
        <taxon>Eukaryota</taxon>
        <taxon>Metazoa</taxon>
        <taxon>Chordata</taxon>
        <taxon>Craniata</taxon>
        <taxon>Vertebrata</taxon>
        <taxon>Euteleostomi</taxon>
        <taxon>Actinopterygii</taxon>
        <taxon>Neopterygii</taxon>
        <taxon>Teleostei</taxon>
        <taxon>Anguilliformes</taxon>
        <taxon>Anguillidae</taxon>
        <taxon>Anguilla</taxon>
    </lineage>
</organism>
<reference evidence="2" key="2">
    <citation type="journal article" date="2015" name="Fish Shellfish Immunol.">
        <title>Early steps in the European eel (Anguilla anguilla)-Vibrio vulnificus interaction in the gills: Role of the RtxA13 toxin.</title>
        <authorList>
            <person name="Callol A."/>
            <person name="Pajuelo D."/>
            <person name="Ebbesson L."/>
            <person name="Teles M."/>
            <person name="MacKenzie S."/>
            <person name="Amaro C."/>
        </authorList>
    </citation>
    <scope>NUCLEOTIDE SEQUENCE</scope>
</reference>
<sequence length="49" mass="5251">MFTATWLDTRTNRSTKKPPFLSEISSSSSISFPASPSRLNSGATESAVT</sequence>
<evidence type="ECO:0000256" key="1">
    <source>
        <dbReference type="SAM" id="MobiDB-lite"/>
    </source>
</evidence>
<feature type="compositionally biased region" description="Low complexity" evidence="1">
    <location>
        <begin position="18"/>
        <end position="37"/>
    </location>
</feature>
<feature type="region of interest" description="Disordered" evidence="1">
    <location>
        <begin position="1"/>
        <end position="49"/>
    </location>
</feature>
<accession>A0A0E9U5D1</accession>
<evidence type="ECO:0000313" key="2">
    <source>
        <dbReference type="EMBL" id="JAH61026.1"/>
    </source>
</evidence>
<feature type="compositionally biased region" description="Polar residues" evidence="1">
    <location>
        <begin position="38"/>
        <end position="49"/>
    </location>
</feature>